<feature type="compositionally biased region" description="Low complexity" evidence="4">
    <location>
        <begin position="1"/>
        <end position="14"/>
    </location>
</feature>
<proteinExistence type="predicted"/>
<keyword evidence="1 3" id="KW-0479">Metal-binding</keyword>
<dbReference type="PROSITE" id="PS50089">
    <property type="entry name" value="ZF_RING_2"/>
    <property type="match status" value="1"/>
</dbReference>
<evidence type="ECO:0000313" key="7">
    <source>
        <dbReference type="Proteomes" id="UP001432027"/>
    </source>
</evidence>
<dbReference type="SMART" id="SM00184">
    <property type="entry name" value="RING"/>
    <property type="match status" value="1"/>
</dbReference>
<protein>
    <recommendedName>
        <fullName evidence="5">RING-type domain-containing protein</fullName>
    </recommendedName>
</protein>
<comment type="caution">
    <text evidence="6">The sequence shown here is derived from an EMBL/GenBank/DDBJ whole genome shotgun (WGS) entry which is preliminary data.</text>
</comment>
<accession>A0AAV5S756</accession>
<feature type="non-terminal residue" evidence="6">
    <location>
        <position position="1"/>
    </location>
</feature>
<evidence type="ECO:0000259" key="5">
    <source>
        <dbReference type="PROSITE" id="PS50089"/>
    </source>
</evidence>
<evidence type="ECO:0000256" key="3">
    <source>
        <dbReference type="PROSITE-ProRule" id="PRU00175"/>
    </source>
</evidence>
<gene>
    <name evidence="6" type="ORF">PENTCL1PPCAC_553</name>
</gene>
<evidence type="ECO:0000313" key="6">
    <source>
        <dbReference type="EMBL" id="GMS78378.1"/>
    </source>
</evidence>
<evidence type="ECO:0000256" key="4">
    <source>
        <dbReference type="SAM" id="MobiDB-lite"/>
    </source>
</evidence>
<dbReference type="SUPFAM" id="SSF57850">
    <property type="entry name" value="RING/U-box"/>
    <property type="match status" value="1"/>
</dbReference>
<dbReference type="InterPro" id="IPR047134">
    <property type="entry name" value="RNF4"/>
</dbReference>
<dbReference type="PANTHER" id="PTHR23041">
    <property type="entry name" value="RING FINGER DOMAIN-CONTAINING"/>
    <property type="match status" value="1"/>
</dbReference>
<name>A0AAV5S756_9BILA</name>
<dbReference type="Gene3D" id="3.30.40.10">
    <property type="entry name" value="Zinc/RING finger domain, C3HC4 (zinc finger)"/>
    <property type="match status" value="1"/>
</dbReference>
<evidence type="ECO:0000256" key="2">
    <source>
        <dbReference type="ARBA" id="ARBA00022833"/>
    </source>
</evidence>
<keyword evidence="7" id="KW-1185">Reference proteome</keyword>
<feature type="domain" description="RING-type" evidence="5">
    <location>
        <begin position="94"/>
        <end position="136"/>
    </location>
</feature>
<dbReference type="GO" id="GO:0008270">
    <property type="term" value="F:zinc ion binding"/>
    <property type="evidence" value="ECO:0007669"/>
    <property type="project" value="UniProtKB-KW"/>
</dbReference>
<dbReference type="Pfam" id="PF13639">
    <property type="entry name" value="zf-RING_2"/>
    <property type="match status" value="1"/>
</dbReference>
<feature type="region of interest" description="Disordered" evidence="4">
    <location>
        <begin position="48"/>
        <end position="82"/>
    </location>
</feature>
<evidence type="ECO:0000256" key="1">
    <source>
        <dbReference type="ARBA" id="ARBA00022771"/>
    </source>
</evidence>
<dbReference type="AlphaFoldDB" id="A0AAV5S756"/>
<dbReference type="PANTHER" id="PTHR23041:SF78">
    <property type="entry name" value="E3 UBIQUITIN-PROTEIN LIGASE RNF4"/>
    <property type="match status" value="1"/>
</dbReference>
<keyword evidence="1 3" id="KW-0863">Zinc-finger</keyword>
<reference evidence="6" key="1">
    <citation type="submission" date="2023-10" db="EMBL/GenBank/DDBJ databases">
        <title>Genome assembly of Pristionchus species.</title>
        <authorList>
            <person name="Yoshida K."/>
            <person name="Sommer R.J."/>
        </authorList>
    </citation>
    <scope>NUCLEOTIDE SEQUENCE</scope>
    <source>
        <strain evidence="6">RS0144</strain>
    </source>
</reference>
<dbReference type="InterPro" id="IPR001841">
    <property type="entry name" value="Znf_RING"/>
</dbReference>
<dbReference type="EMBL" id="BTSX01000001">
    <property type="protein sequence ID" value="GMS78378.1"/>
    <property type="molecule type" value="Genomic_DNA"/>
</dbReference>
<dbReference type="Proteomes" id="UP001432027">
    <property type="component" value="Unassembled WGS sequence"/>
</dbReference>
<organism evidence="6 7">
    <name type="scientific">Pristionchus entomophagus</name>
    <dbReference type="NCBI Taxonomy" id="358040"/>
    <lineage>
        <taxon>Eukaryota</taxon>
        <taxon>Metazoa</taxon>
        <taxon>Ecdysozoa</taxon>
        <taxon>Nematoda</taxon>
        <taxon>Chromadorea</taxon>
        <taxon>Rhabditida</taxon>
        <taxon>Rhabditina</taxon>
        <taxon>Diplogasteromorpha</taxon>
        <taxon>Diplogasteroidea</taxon>
        <taxon>Neodiplogasteridae</taxon>
        <taxon>Pristionchus</taxon>
    </lineage>
</organism>
<sequence length="148" mass="14733">GGYGNGAAAPAQGPRGPPGANGGGGDKGYQYDPATLAEYERAWAQYYASIGQPPPPGGPGSGAAAGGKPPGPGGPPRAAAGGEGGADVGLLNNCKICLTEYGNRSKSAIIPCGHVACSECIQKSLENSNNTCPFCRGNVQKLQRLYEG</sequence>
<dbReference type="InterPro" id="IPR013083">
    <property type="entry name" value="Znf_RING/FYVE/PHD"/>
</dbReference>
<keyword evidence="2" id="KW-0862">Zinc</keyword>
<feature type="region of interest" description="Disordered" evidence="4">
    <location>
        <begin position="1"/>
        <end position="32"/>
    </location>
</feature>